<protein>
    <submittedName>
        <fullName evidence="1">Uncharacterized protein</fullName>
    </submittedName>
</protein>
<evidence type="ECO:0000313" key="2">
    <source>
        <dbReference type="Proteomes" id="UP001633002"/>
    </source>
</evidence>
<sequence length="140" mass="16310">MEAATKRSDKAPELKRELKANEQELKRLQDVDRKIRHRLKVAKKKEKDLETELKNMPVGVVLKSKSKTLELMKSGKKWHISCYPQLFNPSDWTQWKDQVVPEICCFSRGLISPDIEDSLEITGVPTMRAQKKQYLQELSD</sequence>
<name>A0ABD3HA59_9MARC</name>
<keyword evidence="2" id="KW-1185">Reference proteome</keyword>
<dbReference type="AlphaFoldDB" id="A0ABD3HA59"/>
<gene>
    <name evidence="1" type="ORF">R1sor_014707</name>
</gene>
<evidence type="ECO:0000313" key="1">
    <source>
        <dbReference type="EMBL" id="KAL3688398.1"/>
    </source>
</evidence>
<comment type="caution">
    <text evidence="1">The sequence shown here is derived from an EMBL/GenBank/DDBJ whole genome shotgun (WGS) entry which is preliminary data.</text>
</comment>
<organism evidence="1 2">
    <name type="scientific">Riccia sorocarpa</name>
    <dbReference type="NCBI Taxonomy" id="122646"/>
    <lineage>
        <taxon>Eukaryota</taxon>
        <taxon>Viridiplantae</taxon>
        <taxon>Streptophyta</taxon>
        <taxon>Embryophyta</taxon>
        <taxon>Marchantiophyta</taxon>
        <taxon>Marchantiopsida</taxon>
        <taxon>Marchantiidae</taxon>
        <taxon>Marchantiales</taxon>
        <taxon>Ricciaceae</taxon>
        <taxon>Riccia</taxon>
    </lineage>
</organism>
<proteinExistence type="predicted"/>
<accession>A0ABD3HA59</accession>
<reference evidence="1 2" key="1">
    <citation type="submission" date="2024-09" db="EMBL/GenBank/DDBJ databases">
        <title>Chromosome-scale assembly of Riccia sorocarpa.</title>
        <authorList>
            <person name="Paukszto L."/>
        </authorList>
    </citation>
    <scope>NUCLEOTIDE SEQUENCE [LARGE SCALE GENOMIC DNA]</scope>
    <source>
        <strain evidence="1">LP-2024</strain>
        <tissue evidence="1">Aerial parts of the thallus</tissue>
    </source>
</reference>
<dbReference type="EMBL" id="JBJQOH010000004">
    <property type="protein sequence ID" value="KAL3688398.1"/>
    <property type="molecule type" value="Genomic_DNA"/>
</dbReference>
<dbReference type="Proteomes" id="UP001633002">
    <property type="component" value="Unassembled WGS sequence"/>
</dbReference>